<sequence length="122" mass="14244">MFATLGISAANTAKTIYIYGFAASFNDSTVYFTELQRLDSAYIDTKTNFLYSRENYSYQLQDYLDQKGWKHAVCITSYGLTKKEAEKKFLNLRKKYVDKGKFDIKYLKLSDFTYQAIKPEDN</sequence>
<organism evidence="1 2">
    <name type="scientific">Hallella mizrahii</name>
    <dbReference type="NCBI Taxonomy" id="2606637"/>
    <lineage>
        <taxon>Bacteria</taxon>
        <taxon>Pseudomonadati</taxon>
        <taxon>Bacteroidota</taxon>
        <taxon>Bacteroidia</taxon>
        <taxon>Bacteroidales</taxon>
        <taxon>Prevotellaceae</taxon>
        <taxon>Hallella</taxon>
    </lineage>
</organism>
<evidence type="ECO:0000313" key="2">
    <source>
        <dbReference type="Proteomes" id="UP000438914"/>
    </source>
</evidence>
<accession>A0A7K0KHC0</accession>
<protein>
    <submittedName>
        <fullName evidence="1">Uncharacterized protein</fullName>
    </submittedName>
</protein>
<dbReference type="EMBL" id="VUNG01000022">
    <property type="protein sequence ID" value="MST84850.1"/>
    <property type="molecule type" value="Genomic_DNA"/>
</dbReference>
<proteinExistence type="predicted"/>
<keyword evidence="2" id="KW-1185">Reference proteome</keyword>
<gene>
    <name evidence="1" type="ORF">FYJ73_09250</name>
</gene>
<dbReference type="Proteomes" id="UP000438914">
    <property type="component" value="Unassembled WGS sequence"/>
</dbReference>
<dbReference type="AlphaFoldDB" id="A0A7K0KHC0"/>
<name>A0A7K0KHC0_9BACT</name>
<comment type="caution">
    <text evidence="1">The sequence shown here is derived from an EMBL/GenBank/DDBJ whole genome shotgun (WGS) entry which is preliminary data.</text>
</comment>
<evidence type="ECO:0000313" key="1">
    <source>
        <dbReference type="EMBL" id="MST84850.1"/>
    </source>
</evidence>
<reference evidence="1 2" key="1">
    <citation type="submission" date="2019-08" db="EMBL/GenBank/DDBJ databases">
        <title>In-depth cultivation of the pig gut microbiome towards novel bacterial diversity and tailored functional studies.</title>
        <authorList>
            <person name="Wylensek D."/>
            <person name="Hitch T.C.A."/>
            <person name="Clavel T."/>
        </authorList>
    </citation>
    <scope>NUCLEOTIDE SEQUENCE [LARGE SCALE GENOMIC DNA]</scope>
    <source>
        <strain evidence="1 2">LKV-178-WT-2A</strain>
    </source>
</reference>